<dbReference type="Gene3D" id="3.90.1200.10">
    <property type="match status" value="1"/>
</dbReference>
<dbReference type="InterPro" id="IPR050249">
    <property type="entry name" value="Pseudomonas-type_ThrB"/>
</dbReference>
<dbReference type="SUPFAM" id="SSF56112">
    <property type="entry name" value="Protein kinase-like (PK-like)"/>
    <property type="match status" value="1"/>
</dbReference>
<dbReference type="RefSeq" id="WP_131018906.1">
    <property type="nucleotide sequence ID" value="NZ_SIRE01000047.1"/>
</dbReference>
<dbReference type="Gene3D" id="3.30.200.20">
    <property type="entry name" value="Phosphorylase Kinase, domain 1"/>
    <property type="match status" value="1"/>
</dbReference>
<dbReference type="PANTHER" id="PTHR21064:SF6">
    <property type="entry name" value="AMINOGLYCOSIDE PHOSPHOTRANSFERASE DOMAIN-CONTAINING PROTEIN"/>
    <property type="match status" value="1"/>
</dbReference>
<dbReference type="Pfam" id="PF01636">
    <property type="entry name" value="APH"/>
    <property type="match status" value="1"/>
</dbReference>
<evidence type="ECO:0000313" key="3">
    <source>
        <dbReference type="EMBL" id="TBL68323.1"/>
    </source>
</evidence>
<protein>
    <recommendedName>
        <fullName evidence="2">Aminoglycoside phosphotransferase domain-containing protein</fullName>
    </recommendedName>
</protein>
<dbReference type="PANTHER" id="PTHR21064">
    <property type="entry name" value="AMINOGLYCOSIDE PHOSPHOTRANSFERASE DOMAIN-CONTAINING PROTEIN-RELATED"/>
    <property type="match status" value="1"/>
</dbReference>
<dbReference type="InterPro" id="IPR011009">
    <property type="entry name" value="Kinase-like_dom_sf"/>
</dbReference>
<sequence>MKGYELNNMTDELVECWTSEIVLHIKERFGLSVRELAPIDMGWLNLKWKMETDHGPLFVKYYHPDRYKLHVRPERRKAVERTLQLQHELSKAEIPCPSVYSYNGQYIQETPSGLFYAVLDWVDGYTAQAGTLKTAQMFELGAATGKMHKWLQNVPLLDKPAWRPLKDVYLQEWQANWNKAQEVGDHIVMSWLDRSHSIVESMDFGIFESCQPGWLHWDLWVDNILLNEQGLSGIVDFDRMAVVYQEVDVARAVLTGALRDGQIQIEATRALMDGYRGYSGASNGALSRAMKMLYLIESIWWLRTEVREKSELRGLLGRFVEEMHWIENNWATLSEQLDAI</sequence>
<comment type="similarity">
    <text evidence="1">Belongs to the pseudomonas-type ThrB family.</text>
</comment>
<name>A0A4Q9DEV5_9BACL</name>
<dbReference type="Proteomes" id="UP000293142">
    <property type="component" value="Unassembled WGS sequence"/>
</dbReference>
<organism evidence="3 4">
    <name type="scientific">Paenibacillus thalictri</name>
    <dbReference type="NCBI Taxonomy" id="2527873"/>
    <lineage>
        <taxon>Bacteria</taxon>
        <taxon>Bacillati</taxon>
        <taxon>Bacillota</taxon>
        <taxon>Bacilli</taxon>
        <taxon>Bacillales</taxon>
        <taxon>Paenibacillaceae</taxon>
        <taxon>Paenibacillus</taxon>
    </lineage>
</organism>
<feature type="domain" description="Aminoglycoside phosphotransferase" evidence="2">
    <location>
        <begin position="36"/>
        <end position="275"/>
    </location>
</feature>
<evidence type="ECO:0000256" key="1">
    <source>
        <dbReference type="ARBA" id="ARBA00038240"/>
    </source>
</evidence>
<keyword evidence="4" id="KW-1185">Reference proteome</keyword>
<reference evidence="3 4" key="1">
    <citation type="submission" date="2019-02" db="EMBL/GenBank/DDBJ databases">
        <title>Paenibacillus sp. nov., isolated from surface-sterilized tissue of Thalictrum simplex L.</title>
        <authorList>
            <person name="Tuo L."/>
        </authorList>
    </citation>
    <scope>NUCLEOTIDE SEQUENCE [LARGE SCALE GENOMIC DNA]</scope>
    <source>
        <strain evidence="3 4">N2SHLJ1</strain>
    </source>
</reference>
<proteinExistence type="inferred from homology"/>
<gene>
    <name evidence="3" type="ORF">EYB31_38395</name>
</gene>
<accession>A0A4Q9DEV5</accession>
<dbReference type="InterPro" id="IPR002575">
    <property type="entry name" value="Aminoglycoside_PTrfase"/>
</dbReference>
<dbReference type="EMBL" id="SIRE01000047">
    <property type="protein sequence ID" value="TBL68323.1"/>
    <property type="molecule type" value="Genomic_DNA"/>
</dbReference>
<comment type="caution">
    <text evidence="3">The sequence shown here is derived from an EMBL/GenBank/DDBJ whole genome shotgun (WGS) entry which is preliminary data.</text>
</comment>
<evidence type="ECO:0000313" key="4">
    <source>
        <dbReference type="Proteomes" id="UP000293142"/>
    </source>
</evidence>
<dbReference type="AlphaFoldDB" id="A0A4Q9DEV5"/>
<dbReference type="GO" id="GO:0019202">
    <property type="term" value="F:amino acid kinase activity"/>
    <property type="evidence" value="ECO:0007669"/>
    <property type="project" value="TreeGrafter"/>
</dbReference>
<evidence type="ECO:0000259" key="2">
    <source>
        <dbReference type="Pfam" id="PF01636"/>
    </source>
</evidence>
<dbReference type="OrthoDB" id="9777460at2"/>